<dbReference type="KEGG" id="clup:CLUP02_16663"/>
<accession>A0A9Q8T8D6</accession>
<dbReference type="RefSeq" id="XP_049152728.1">
    <property type="nucleotide sequence ID" value="XM_049295581.1"/>
</dbReference>
<feature type="coiled-coil region" evidence="1">
    <location>
        <begin position="276"/>
        <end position="303"/>
    </location>
</feature>
<dbReference type="EMBL" id="CP019481">
    <property type="protein sequence ID" value="UQC91129.1"/>
    <property type="molecule type" value="Genomic_DNA"/>
</dbReference>
<dbReference type="Proteomes" id="UP000830671">
    <property type="component" value="Chromosome 9"/>
</dbReference>
<gene>
    <name evidence="3" type="ORF">CLUP02_16663</name>
</gene>
<reference evidence="3" key="1">
    <citation type="journal article" date="2021" name="Mol. Plant Microbe Interact.">
        <title>Complete Genome Sequence of the Plant-Pathogenic Fungus Colletotrichum lupini.</title>
        <authorList>
            <person name="Baroncelli R."/>
            <person name="Pensec F."/>
            <person name="Da Lio D."/>
            <person name="Boufleur T."/>
            <person name="Vicente I."/>
            <person name="Sarrocco S."/>
            <person name="Picot A."/>
            <person name="Baraldi E."/>
            <person name="Sukno S."/>
            <person name="Thon M."/>
            <person name="Le Floch G."/>
        </authorList>
    </citation>
    <scope>NUCLEOTIDE SEQUENCE</scope>
    <source>
        <strain evidence="3">IMI 504893</strain>
    </source>
</reference>
<feature type="compositionally biased region" description="Polar residues" evidence="2">
    <location>
        <begin position="169"/>
        <end position="180"/>
    </location>
</feature>
<feature type="compositionally biased region" description="Low complexity" evidence="2">
    <location>
        <begin position="191"/>
        <end position="205"/>
    </location>
</feature>
<dbReference type="AlphaFoldDB" id="A0A9Q8T8D6"/>
<evidence type="ECO:0000313" key="4">
    <source>
        <dbReference type="Proteomes" id="UP000830671"/>
    </source>
</evidence>
<name>A0A9Q8T8D6_9PEZI</name>
<organism evidence="3 4">
    <name type="scientific">Colletotrichum lupini</name>
    <dbReference type="NCBI Taxonomy" id="145971"/>
    <lineage>
        <taxon>Eukaryota</taxon>
        <taxon>Fungi</taxon>
        <taxon>Dikarya</taxon>
        <taxon>Ascomycota</taxon>
        <taxon>Pezizomycotina</taxon>
        <taxon>Sordariomycetes</taxon>
        <taxon>Hypocreomycetidae</taxon>
        <taxon>Glomerellales</taxon>
        <taxon>Glomerellaceae</taxon>
        <taxon>Colletotrichum</taxon>
        <taxon>Colletotrichum acutatum species complex</taxon>
    </lineage>
</organism>
<proteinExistence type="predicted"/>
<dbReference type="GeneID" id="73350591"/>
<keyword evidence="1" id="KW-0175">Coiled coil</keyword>
<evidence type="ECO:0000256" key="2">
    <source>
        <dbReference type="SAM" id="MobiDB-lite"/>
    </source>
</evidence>
<keyword evidence="4" id="KW-1185">Reference proteome</keyword>
<feature type="region of interest" description="Disordered" evidence="2">
    <location>
        <begin position="169"/>
        <end position="229"/>
    </location>
</feature>
<protein>
    <submittedName>
        <fullName evidence="3">Uncharacterized protein</fullName>
    </submittedName>
</protein>
<feature type="compositionally biased region" description="Polar residues" evidence="2">
    <location>
        <begin position="219"/>
        <end position="228"/>
    </location>
</feature>
<evidence type="ECO:0000313" key="3">
    <source>
        <dbReference type="EMBL" id="UQC91129.1"/>
    </source>
</evidence>
<evidence type="ECO:0000256" key="1">
    <source>
        <dbReference type="SAM" id="Coils"/>
    </source>
</evidence>
<sequence length="307" mass="34515">MPPNNRPWVKAILDFSGLDFYIEGDAPLFNRRVNAAYLKLFSHNDSVHGRDHIALRQHYIANRGNVLFRAIINLYISGKHANFSTLYGAALTRLAEDSGPSREWEDSSELGIDSVIFVVDRIIRARIQNLRANNTSIEEPNPVVEAFLATLDEWIAVLDERKMRVSTSFEPNAPADNQFSLPLRPHPNKPSVTSSSNASSGNKMSLPYRPHPKSESAKQEQAMQSNQEDVNKRIQDLGSQLRASQAKSQEALQAAQARSEELAALRNANIARLEEQETLETVNEALRTELDEAKKARRRICNEDESN</sequence>